<feature type="transmembrane region" description="Helical" evidence="1">
    <location>
        <begin position="62"/>
        <end position="82"/>
    </location>
</feature>
<evidence type="ECO:0000313" key="2">
    <source>
        <dbReference type="EMBL" id="OAJ94245.1"/>
    </source>
</evidence>
<keyword evidence="1" id="KW-1133">Transmembrane helix</keyword>
<sequence>MCQNARPDSDVFLEKHFVDATDWHINGGESTLFDYNDEYKGDLPKYQDHFRSSDHDPAVLELNMAGSFGFGAMMSLFGLALWRRRN</sequence>
<evidence type="ECO:0000256" key="1">
    <source>
        <dbReference type="SAM" id="Phobius"/>
    </source>
</evidence>
<protein>
    <recommendedName>
        <fullName evidence="4">GlyGly-CTERM sorting domain-containing protein</fullName>
    </recommendedName>
</protein>
<keyword evidence="1" id="KW-0812">Transmembrane</keyword>
<dbReference type="AlphaFoldDB" id="A0A177Y180"/>
<reference evidence="2 3" key="1">
    <citation type="journal article" date="2016" name="Syst. Appl. Microbiol.">
        <title>Vibrio bivalvicida sp. nov., a novel larval pathogen for bivalve molluscs reared in a hatchery.</title>
        <authorList>
            <person name="Dubert J."/>
            <person name="Romalde J.L."/>
            <person name="Prado S."/>
            <person name="Barja J.L."/>
        </authorList>
    </citation>
    <scope>NUCLEOTIDE SEQUENCE [LARGE SCALE GENOMIC DNA]</scope>
    <source>
        <strain evidence="2 3">605</strain>
    </source>
</reference>
<name>A0A177Y180_9VIBR</name>
<proteinExistence type="predicted"/>
<dbReference type="EMBL" id="LLEI02000029">
    <property type="protein sequence ID" value="OAJ94245.1"/>
    <property type="molecule type" value="Genomic_DNA"/>
</dbReference>
<accession>A0A177Y180</accession>
<evidence type="ECO:0008006" key="4">
    <source>
        <dbReference type="Google" id="ProtNLM"/>
    </source>
</evidence>
<organism evidence="2 3">
    <name type="scientific">Vibrio bivalvicida</name>
    <dbReference type="NCBI Taxonomy" id="1276888"/>
    <lineage>
        <taxon>Bacteria</taxon>
        <taxon>Pseudomonadati</taxon>
        <taxon>Pseudomonadota</taxon>
        <taxon>Gammaproteobacteria</taxon>
        <taxon>Vibrionales</taxon>
        <taxon>Vibrionaceae</taxon>
        <taxon>Vibrio</taxon>
        <taxon>Vibrio oreintalis group</taxon>
    </lineage>
</organism>
<evidence type="ECO:0000313" key="3">
    <source>
        <dbReference type="Proteomes" id="UP000078406"/>
    </source>
</evidence>
<dbReference type="Proteomes" id="UP000078406">
    <property type="component" value="Unassembled WGS sequence"/>
</dbReference>
<keyword evidence="1" id="KW-0472">Membrane</keyword>
<comment type="caution">
    <text evidence="2">The sequence shown here is derived from an EMBL/GenBank/DDBJ whole genome shotgun (WGS) entry which is preliminary data.</text>
</comment>
<gene>
    <name evidence="2" type="ORF">APB76_10540</name>
</gene>